<sequence length="138" mass="15757">MELLTGNSKLLKKITLINCYVTLFLPSPSSACLSLTGRCNSSLASPPSDKHLRRLLIRLHRRLLLRFHLFAVYPATVSPTPSPTASPIRLHLRRLLFQSIGLHLSLFEVSKFINIWTDIVFYYSQINRGVHLVYQTKP</sequence>
<reference evidence="2" key="1">
    <citation type="journal article" date="2022" name="Mol. Ecol. Resour.">
        <title>The genomes of chicory, endive, great burdock and yacon provide insights into Asteraceae palaeo-polyploidization history and plant inulin production.</title>
        <authorList>
            <person name="Fan W."/>
            <person name="Wang S."/>
            <person name="Wang H."/>
            <person name="Wang A."/>
            <person name="Jiang F."/>
            <person name="Liu H."/>
            <person name="Zhao H."/>
            <person name="Xu D."/>
            <person name="Zhang Y."/>
        </authorList>
    </citation>
    <scope>NUCLEOTIDE SEQUENCE [LARGE SCALE GENOMIC DNA]</scope>
    <source>
        <strain evidence="2">cv. Punajuju</strain>
    </source>
</reference>
<dbReference type="EMBL" id="CM042016">
    <property type="protein sequence ID" value="KAI3698744.1"/>
    <property type="molecule type" value="Genomic_DNA"/>
</dbReference>
<gene>
    <name evidence="1" type="ORF">L2E82_42535</name>
</gene>
<accession>A0ACB8ZLA0</accession>
<dbReference type="Proteomes" id="UP001055811">
    <property type="component" value="Linkage Group LG08"/>
</dbReference>
<evidence type="ECO:0000313" key="1">
    <source>
        <dbReference type="EMBL" id="KAI3698744.1"/>
    </source>
</evidence>
<reference evidence="1 2" key="2">
    <citation type="journal article" date="2022" name="Mol. Ecol. Resour.">
        <title>The genomes of chicory, endive, great burdock and yacon provide insights into Asteraceae paleo-polyploidization history and plant inulin production.</title>
        <authorList>
            <person name="Fan W."/>
            <person name="Wang S."/>
            <person name="Wang H."/>
            <person name="Wang A."/>
            <person name="Jiang F."/>
            <person name="Liu H."/>
            <person name="Zhao H."/>
            <person name="Xu D."/>
            <person name="Zhang Y."/>
        </authorList>
    </citation>
    <scope>NUCLEOTIDE SEQUENCE [LARGE SCALE GENOMIC DNA]</scope>
    <source>
        <strain evidence="2">cv. Punajuju</strain>
        <tissue evidence="1">Leaves</tissue>
    </source>
</reference>
<proteinExistence type="predicted"/>
<keyword evidence="2" id="KW-1185">Reference proteome</keyword>
<organism evidence="1 2">
    <name type="scientific">Cichorium intybus</name>
    <name type="common">Chicory</name>
    <dbReference type="NCBI Taxonomy" id="13427"/>
    <lineage>
        <taxon>Eukaryota</taxon>
        <taxon>Viridiplantae</taxon>
        <taxon>Streptophyta</taxon>
        <taxon>Embryophyta</taxon>
        <taxon>Tracheophyta</taxon>
        <taxon>Spermatophyta</taxon>
        <taxon>Magnoliopsida</taxon>
        <taxon>eudicotyledons</taxon>
        <taxon>Gunneridae</taxon>
        <taxon>Pentapetalae</taxon>
        <taxon>asterids</taxon>
        <taxon>campanulids</taxon>
        <taxon>Asterales</taxon>
        <taxon>Asteraceae</taxon>
        <taxon>Cichorioideae</taxon>
        <taxon>Cichorieae</taxon>
        <taxon>Cichoriinae</taxon>
        <taxon>Cichorium</taxon>
    </lineage>
</organism>
<evidence type="ECO:0000313" key="2">
    <source>
        <dbReference type="Proteomes" id="UP001055811"/>
    </source>
</evidence>
<comment type="caution">
    <text evidence="1">The sequence shown here is derived from an EMBL/GenBank/DDBJ whole genome shotgun (WGS) entry which is preliminary data.</text>
</comment>
<name>A0ACB8ZLA0_CICIN</name>
<protein>
    <submittedName>
        <fullName evidence="1">Uncharacterized protein</fullName>
    </submittedName>
</protein>